<evidence type="ECO:0000256" key="1">
    <source>
        <dbReference type="ARBA" id="ARBA00023015"/>
    </source>
</evidence>
<accession>A0ABU3VWQ6</accession>
<dbReference type="PRINTS" id="PR00598">
    <property type="entry name" value="HTHMARR"/>
</dbReference>
<dbReference type="PANTHER" id="PTHR33164:SF64">
    <property type="entry name" value="TRANSCRIPTIONAL REGULATOR SLYA"/>
    <property type="match status" value="1"/>
</dbReference>
<dbReference type="InterPro" id="IPR036388">
    <property type="entry name" value="WH-like_DNA-bd_sf"/>
</dbReference>
<dbReference type="Gene3D" id="1.10.10.10">
    <property type="entry name" value="Winged helix-like DNA-binding domain superfamily/Winged helix DNA-binding domain"/>
    <property type="match status" value="1"/>
</dbReference>
<keyword evidence="3" id="KW-0804">Transcription</keyword>
<proteinExistence type="predicted"/>
<evidence type="ECO:0000256" key="2">
    <source>
        <dbReference type="ARBA" id="ARBA00023125"/>
    </source>
</evidence>
<feature type="domain" description="HTH marR-type" evidence="4">
    <location>
        <begin position="25"/>
        <end position="158"/>
    </location>
</feature>
<evidence type="ECO:0000256" key="3">
    <source>
        <dbReference type="ARBA" id="ARBA00023163"/>
    </source>
</evidence>
<evidence type="ECO:0000313" key="6">
    <source>
        <dbReference type="Proteomes" id="UP001269819"/>
    </source>
</evidence>
<dbReference type="RefSeq" id="WP_316973206.1">
    <property type="nucleotide sequence ID" value="NZ_JAWIIJ010000004.1"/>
</dbReference>
<dbReference type="EMBL" id="JAWIIJ010000004">
    <property type="protein sequence ID" value="MDV2078437.1"/>
    <property type="molecule type" value="Genomic_DNA"/>
</dbReference>
<name>A0ABU3VWQ6_9GAMM</name>
<keyword evidence="6" id="KW-1185">Reference proteome</keyword>
<keyword evidence="2" id="KW-0238">DNA-binding</keyword>
<comment type="caution">
    <text evidence="5">The sequence shown here is derived from an EMBL/GenBank/DDBJ whole genome shotgun (WGS) entry which is preliminary data.</text>
</comment>
<dbReference type="InterPro" id="IPR000835">
    <property type="entry name" value="HTH_MarR-typ"/>
</dbReference>
<protein>
    <submittedName>
        <fullName evidence="5">MarR family transcriptional regulator</fullName>
    </submittedName>
</protein>
<organism evidence="5 6">
    <name type="scientific">Marinobacter xestospongiae</name>
    <dbReference type="NCBI Taxonomy" id="994319"/>
    <lineage>
        <taxon>Bacteria</taxon>
        <taxon>Pseudomonadati</taxon>
        <taxon>Pseudomonadota</taxon>
        <taxon>Gammaproteobacteria</taxon>
        <taxon>Pseudomonadales</taxon>
        <taxon>Marinobacteraceae</taxon>
        <taxon>Marinobacter</taxon>
    </lineage>
</organism>
<dbReference type="SMART" id="SM00347">
    <property type="entry name" value="HTH_MARR"/>
    <property type="match status" value="1"/>
</dbReference>
<keyword evidence="1" id="KW-0805">Transcription regulation</keyword>
<dbReference type="SUPFAM" id="SSF46785">
    <property type="entry name" value="Winged helix' DNA-binding domain"/>
    <property type="match status" value="1"/>
</dbReference>
<dbReference type="PANTHER" id="PTHR33164">
    <property type="entry name" value="TRANSCRIPTIONAL REGULATOR, MARR FAMILY"/>
    <property type="match status" value="1"/>
</dbReference>
<evidence type="ECO:0000313" key="5">
    <source>
        <dbReference type="EMBL" id="MDV2078437.1"/>
    </source>
</evidence>
<dbReference type="Pfam" id="PF01047">
    <property type="entry name" value="MarR"/>
    <property type="match status" value="1"/>
</dbReference>
<dbReference type="InterPro" id="IPR039422">
    <property type="entry name" value="MarR/SlyA-like"/>
</dbReference>
<reference evidence="5 6" key="1">
    <citation type="submission" date="2023-10" db="EMBL/GenBank/DDBJ databases">
        <title>Characteristics and mechanism of a salt-tolerant marine origin heterotrophic nitrifying- aerobic denitrifying bacteria Marinobacter xestospongiae HN1.</title>
        <authorList>
            <person name="Qi R."/>
        </authorList>
    </citation>
    <scope>NUCLEOTIDE SEQUENCE [LARGE SCALE GENOMIC DNA]</scope>
    <source>
        <strain evidence="5 6">HN1</strain>
    </source>
</reference>
<sequence length="172" mass="18866">MNESDRTGIGPFPESTSYSLHADLRPSLGGSLGRLHRLWRQAINQATVPLGLTECRWAALVHLADLGDGCSQQALAHALAIEMPSLTRTLNQLERQGMVQRRPGAEDRRVHQLWLTPAGRDCVAQLEVRMREVRAAICAGMDDDQLNQLAALLQLMEDNVRSHLANAGRGGS</sequence>
<dbReference type="InterPro" id="IPR036390">
    <property type="entry name" value="WH_DNA-bd_sf"/>
</dbReference>
<dbReference type="PROSITE" id="PS50995">
    <property type="entry name" value="HTH_MARR_2"/>
    <property type="match status" value="1"/>
</dbReference>
<dbReference type="Proteomes" id="UP001269819">
    <property type="component" value="Unassembled WGS sequence"/>
</dbReference>
<evidence type="ECO:0000259" key="4">
    <source>
        <dbReference type="PROSITE" id="PS50995"/>
    </source>
</evidence>
<gene>
    <name evidence="5" type="ORF">RYS15_07065</name>
</gene>